<dbReference type="FunFam" id="3.90.700.10:FF:000001">
    <property type="entry name" value="Mitochondrial succinate dehydrogenase flavoprotein subunit"/>
    <property type="match status" value="1"/>
</dbReference>
<dbReference type="PROSITE" id="PS00504">
    <property type="entry name" value="FRD_SDH_FAD_BINDING"/>
    <property type="match status" value="1"/>
</dbReference>
<dbReference type="Gene3D" id="1.20.58.100">
    <property type="entry name" value="Fumarate reductase/succinate dehydrogenase flavoprotein-like, C-terminal domain"/>
    <property type="match status" value="1"/>
</dbReference>
<dbReference type="PIRSF" id="PIRSF000171">
    <property type="entry name" value="SDHA_APRA_LASPO"/>
    <property type="match status" value="1"/>
</dbReference>
<evidence type="ECO:0000256" key="12">
    <source>
        <dbReference type="ARBA" id="ARBA00023136"/>
    </source>
</evidence>
<dbReference type="Gene3D" id="3.90.700.10">
    <property type="entry name" value="Succinate dehydrogenase/fumarate reductase flavoprotein, catalytic domain"/>
    <property type="match status" value="1"/>
</dbReference>
<dbReference type="SUPFAM" id="SSF46977">
    <property type="entry name" value="Succinate dehydrogenase/fumarate reductase flavoprotein C-terminal domain"/>
    <property type="match status" value="1"/>
</dbReference>
<feature type="domain" description="Fumarate reductase/succinate dehydrogenase flavoprotein-like C-terminal" evidence="16">
    <location>
        <begin position="450"/>
        <end position="575"/>
    </location>
</feature>
<dbReference type="STRING" id="395961.Cyan7425_1569"/>
<dbReference type="GO" id="GO:0033765">
    <property type="term" value="F:steroid dehydrogenase activity, acting on the CH-CH group of donors"/>
    <property type="evidence" value="ECO:0007669"/>
    <property type="project" value="UniProtKB-ARBA"/>
</dbReference>
<feature type="active site" description="Proton acceptor" evidence="14">
    <location>
        <position position="277"/>
    </location>
</feature>
<evidence type="ECO:0000256" key="14">
    <source>
        <dbReference type="PIRSR" id="PIRSR000171-1"/>
    </source>
</evidence>
<dbReference type="SUPFAM" id="SSF56425">
    <property type="entry name" value="Succinate dehydrogenase/fumarate reductase flavoprotein, catalytic domain"/>
    <property type="match status" value="1"/>
</dbReference>
<keyword evidence="11 17" id="KW-0560">Oxidoreductase</keyword>
<sequence length="575" mass="63562">MLEHDVVIVGGGLAGCRAALEICRLAPNLNLALVAKTHPIRSHSVAAQGGMAATLKNVDESDSWESHAFDTVKGSDYLADQDAVEILAKEAPEVVIDLEHLGVLFSRLPDGRIAQRAFGGHTHNRTCYAADKTGHAILHELYSNLLKYGVQFYEEWYVMRLILEDNQAKGVVMYHLLDGEIQVVRAKAVMFATGGYGRVYNTTSNDFASTGDGLAMTALAGLPLEDMEFVQFHPTGLYPAGVLISEAVRGEGAYLINVTGDRFMATYAPSRMELAPRDITSRAIALEIRAGRGCNLDGSAGGPFVYLDLRHMGKEKIMSRVPFCWEEAHRLAGVDAVTEPIPVRPTVHYSMGGIPVNTDGQVRNSGDGLVQGFFAAGETACVSVHGANRLGSNSLLECVVYGRRTGAAIARAVQNQKLPDLDEQRYLREAAEQIQALLDQGRDYRIAQIRQQFQDCLTEYCGVFRTAEQMQAGLEQLRQLQQKYPKVYLDDKEKLWNTEIIEALELRNLMVVGEMIITSALQRQESRGAHAREDYPQRDDANFLKHTLAYYSAAGVDVQYMPVAITLFQPQERKY</sequence>
<dbReference type="GO" id="GO:0009055">
    <property type="term" value="F:electron transfer activity"/>
    <property type="evidence" value="ECO:0007669"/>
    <property type="project" value="TreeGrafter"/>
</dbReference>
<dbReference type="FunFam" id="4.10.80.40:FF:000003">
    <property type="entry name" value="Fumarate reductase flavoprotein subunit"/>
    <property type="match status" value="1"/>
</dbReference>
<dbReference type="GO" id="GO:0008177">
    <property type="term" value="F:succinate dehydrogenase (quinone) activity"/>
    <property type="evidence" value="ECO:0007669"/>
    <property type="project" value="UniProtKB-EC"/>
</dbReference>
<keyword evidence="12" id="KW-0472">Membrane</keyword>
<evidence type="ECO:0000259" key="16">
    <source>
        <dbReference type="Pfam" id="PF02910"/>
    </source>
</evidence>
<evidence type="ECO:0000256" key="3">
    <source>
        <dbReference type="ARBA" id="ARBA00004894"/>
    </source>
</evidence>
<dbReference type="InterPro" id="IPR030664">
    <property type="entry name" value="SdhA/FrdA/AprA"/>
</dbReference>
<dbReference type="InterPro" id="IPR014006">
    <property type="entry name" value="Succ_Dhase_FrdA_Gneg"/>
</dbReference>
<name>B8HQE9_CYAP4</name>
<keyword evidence="8" id="KW-0285">Flavoprotein</keyword>
<evidence type="ECO:0000256" key="5">
    <source>
        <dbReference type="ARBA" id="ARBA00012792"/>
    </source>
</evidence>
<dbReference type="InterPro" id="IPR003953">
    <property type="entry name" value="FAD-dep_OxRdtase_2_FAD-bd"/>
</dbReference>
<dbReference type="InterPro" id="IPR015939">
    <property type="entry name" value="Fum_Rdtase/Succ_DH_flav-like_C"/>
</dbReference>
<evidence type="ECO:0000256" key="10">
    <source>
        <dbReference type="ARBA" id="ARBA00022982"/>
    </source>
</evidence>
<dbReference type="HOGENOM" id="CLU_014312_6_2_3"/>
<evidence type="ECO:0000256" key="8">
    <source>
        <dbReference type="ARBA" id="ARBA00022630"/>
    </source>
</evidence>
<dbReference type="KEGG" id="cyn:Cyan7425_1569"/>
<dbReference type="GO" id="GO:0022900">
    <property type="term" value="P:electron transport chain"/>
    <property type="evidence" value="ECO:0007669"/>
    <property type="project" value="InterPro"/>
</dbReference>
<dbReference type="GO" id="GO:0050660">
    <property type="term" value="F:flavin adenine dinucleotide binding"/>
    <property type="evidence" value="ECO:0007669"/>
    <property type="project" value="InterPro"/>
</dbReference>
<dbReference type="PANTHER" id="PTHR11632">
    <property type="entry name" value="SUCCINATE DEHYDROGENASE 2 FLAVOPROTEIN SUBUNIT"/>
    <property type="match status" value="1"/>
</dbReference>
<reference evidence="17" key="1">
    <citation type="submission" date="2009-01" db="EMBL/GenBank/DDBJ databases">
        <title>Complete sequence of chromosome Cyanothece sp. PCC 7425.</title>
        <authorList>
            <consortium name="US DOE Joint Genome Institute"/>
            <person name="Lucas S."/>
            <person name="Copeland A."/>
            <person name="Lapidus A."/>
            <person name="Glavina del Rio T."/>
            <person name="Dalin E."/>
            <person name="Tice H."/>
            <person name="Bruce D."/>
            <person name="Goodwin L."/>
            <person name="Pitluck S."/>
            <person name="Sims D."/>
            <person name="Meineke L."/>
            <person name="Brettin T."/>
            <person name="Detter J.C."/>
            <person name="Han C."/>
            <person name="Larimer F."/>
            <person name="Land M."/>
            <person name="Hauser L."/>
            <person name="Kyrpides N."/>
            <person name="Ovchinnikova G."/>
            <person name="Liberton M."/>
            <person name="Stoeckel J."/>
            <person name="Banerjee A."/>
            <person name="Singh A."/>
            <person name="Page L."/>
            <person name="Sato H."/>
            <person name="Zhao L."/>
            <person name="Sherman L."/>
            <person name="Pakrasi H."/>
            <person name="Richardson P."/>
        </authorList>
    </citation>
    <scope>NUCLEOTIDE SEQUENCE</scope>
    <source>
        <strain evidence="17">PCC 7425</strain>
    </source>
</reference>
<dbReference type="Gene3D" id="4.10.80.40">
    <property type="entry name" value="succinate dehydrogenase protein domain"/>
    <property type="match status" value="1"/>
</dbReference>
<accession>B8HQE9</accession>
<evidence type="ECO:0000256" key="1">
    <source>
        <dbReference type="ARBA" id="ARBA00001974"/>
    </source>
</evidence>
<keyword evidence="10" id="KW-0249">Electron transport</keyword>
<organism evidence="17">
    <name type="scientific">Cyanothece sp. (strain PCC 7425 / ATCC 29141)</name>
    <dbReference type="NCBI Taxonomy" id="395961"/>
    <lineage>
        <taxon>Bacteria</taxon>
        <taxon>Bacillati</taxon>
        <taxon>Cyanobacteriota</taxon>
        <taxon>Cyanophyceae</taxon>
        <taxon>Gomontiellales</taxon>
        <taxon>Cyanothecaceae</taxon>
        <taxon>Cyanothece</taxon>
    </lineage>
</organism>
<dbReference type="GO" id="GO:0005886">
    <property type="term" value="C:plasma membrane"/>
    <property type="evidence" value="ECO:0007669"/>
    <property type="project" value="TreeGrafter"/>
</dbReference>
<comment type="pathway">
    <text evidence="3">Carbohydrate metabolism; tricarboxylic acid cycle; fumarate from succinate (bacterial route): step 1/1.</text>
</comment>
<dbReference type="EMBL" id="CP001344">
    <property type="protein sequence ID" value="ACL43939.1"/>
    <property type="molecule type" value="Genomic_DNA"/>
</dbReference>
<dbReference type="Pfam" id="PF00890">
    <property type="entry name" value="FAD_binding_2"/>
    <property type="match status" value="1"/>
</dbReference>
<dbReference type="SUPFAM" id="SSF51905">
    <property type="entry name" value="FAD/NAD(P)-binding domain"/>
    <property type="match status" value="1"/>
</dbReference>
<dbReference type="GO" id="GO:0009061">
    <property type="term" value="P:anaerobic respiration"/>
    <property type="evidence" value="ECO:0007669"/>
    <property type="project" value="TreeGrafter"/>
</dbReference>
<keyword evidence="9" id="KW-0274">FAD</keyword>
<evidence type="ECO:0000256" key="13">
    <source>
        <dbReference type="ARBA" id="ARBA00049220"/>
    </source>
</evidence>
<dbReference type="NCBIfam" id="NF004613">
    <property type="entry name" value="PRK05945.1"/>
    <property type="match status" value="1"/>
</dbReference>
<evidence type="ECO:0000256" key="11">
    <source>
        <dbReference type="ARBA" id="ARBA00023002"/>
    </source>
</evidence>
<evidence type="ECO:0000256" key="9">
    <source>
        <dbReference type="ARBA" id="ARBA00022827"/>
    </source>
</evidence>
<dbReference type="eggNOG" id="COG1053">
    <property type="taxonomic scope" value="Bacteria"/>
</dbReference>
<comment type="cofactor">
    <cofactor evidence="1">
        <name>FAD</name>
        <dbReference type="ChEBI" id="CHEBI:57692"/>
    </cofactor>
</comment>
<dbReference type="AlphaFoldDB" id="B8HQE9"/>
<evidence type="ECO:0000256" key="6">
    <source>
        <dbReference type="ARBA" id="ARBA00019965"/>
    </source>
</evidence>
<feature type="domain" description="FAD-dependent oxidoreductase 2 FAD-binding" evidence="15">
    <location>
        <begin position="5"/>
        <end position="395"/>
    </location>
</feature>
<evidence type="ECO:0000256" key="2">
    <source>
        <dbReference type="ARBA" id="ARBA00004170"/>
    </source>
</evidence>
<proteinExistence type="inferred from homology"/>
<evidence type="ECO:0000256" key="7">
    <source>
        <dbReference type="ARBA" id="ARBA00022448"/>
    </source>
</evidence>
<comment type="catalytic activity">
    <reaction evidence="13">
        <text>a quinone + succinate = fumarate + a quinol</text>
        <dbReference type="Rhea" id="RHEA:40523"/>
        <dbReference type="ChEBI" id="CHEBI:24646"/>
        <dbReference type="ChEBI" id="CHEBI:29806"/>
        <dbReference type="ChEBI" id="CHEBI:30031"/>
        <dbReference type="ChEBI" id="CHEBI:132124"/>
        <dbReference type="EC" id="1.3.5.1"/>
    </reaction>
</comment>
<gene>
    <name evidence="17" type="ordered locus">Cyan7425_1569</name>
</gene>
<dbReference type="FunFam" id="1.20.58.100:FF:000001">
    <property type="entry name" value="Succinate dehydrogenase flavoprotein subunit (SdhA)"/>
    <property type="match status" value="1"/>
</dbReference>
<dbReference type="InterPro" id="IPR036188">
    <property type="entry name" value="FAD/NAD-bd_sf"/>
</dbReference>
<comment type="similarity">
    <text evidence="4">Belongs to the FAD-dependent oxidoreductase 2 family. FRD/SDH subfamily.</text>
</comment>
<protein>
    <recommendedName>
        <fullName evidence="6">Succinate dehydrogenase flavoprotein subunit</fullName>
        <ecNumber evidence="5">1.3.5.1</ecNumber>
    </recommendedName>
</protein>
<dbReference type="PANTHER" id="PTHR11632:SF51">
    <property type="entry name" value="SUCCINATE DEHYDROGENASE [UBIQUINONE] FLAVOPROTEIN SUBUNIT, MITOCHONDRIAL"/>
    <property type="match status" value="1"/>
</dbReference>
<dbReference type="InterPro" id="IPR027477">
    <property type="entry name" value="Succ_DH/fumarate_Rdtase_cat_sf"/>
</dbReference>
<dbReference type="NCBIfam" id="TIGR01812">
    <property type="entry name" value="sdhA_frdA_Gneg"/>
    <property type="match status" value="1"/>
</dbReference>
<dbReference type="Pfam" id="PF02910">
    <property type="entry name" value="Succ_DH_flav_C"/>
    <property type="match status" value="1"/>
</dbReference>
<evidence type="ECO:0000259" key="15">
    <source>
        <dbReference type="Pfam" id="PF00890"/>
    </source>
</evidence>
<evidence type="ECO:0000313" key="17">
    <source>
        <dbReference type="EMBL" id="ACL43939.1"/>
    </source>
</evidence>
<dbReference type="InterPro" id="IPR037099">
    <property type="entry name" value="Fum_R/Succ_DH_flav-like_C_sf"/>
</dbReference>
<dbReference type="InterPro" id="IPR003952">
    <property type="entry name" value="FRD_SDH_FAD_BS"/>
</dbReference>
<comment type="subcellular location">
    <subcellularLocation>
        <location evidence="2">Membrane</location>
        <topology evidence="2">Peripheral membrane protein</topology>
    </subcellularLocation>
</comment>
<dbReference type="OrthoDB" id="9806724at2"/>
<keyword evidence="7" id="KW-0813">Transport</keyword>
<dbReference type="Gene3D" id="3.50.50.60">
    <property type="entry name" value="FAD/NAD(P)-binding domain"/>
    <property type="match status" value="1"/>
</dbReference>
<dbReference type="EC" id="1.3.5.1" evidence="5"/>
<evidence type="ECO:0000256" key="4">
    <source>
        <dbReference type="ARBA" id="ARBA00008040"/>
    </source>
</evidence>